<dbReference type="SUPFAM" id="SSF74653">
    <property type="entry name" value="TolA/TonB C-terminal domain"/>
    <property type="match status" value="1"/>
</dbReference>
<evidence type="ECO:0000256" key="10">
    <source>
        <dbReference type="SAM" id="Phobius"/>
    </source>
</evidence>
<name>Q4JN14_9BACT</name>
<feature type="transmembrane region" description="Helical" evidence="10">
    <location>
        <begin position="20"/>
        <end position="38"/>
    </location>
</feature>
<dbReference type="PROSITE" id="PS52015">
    <property type="entry name" value="TONB_CTD"/>
    <property type="match status" value="1"/>
</dbReference>
<evidence type="ECO:0000256" key="1">
    <source>
        <dbReference type="ARBA" id="ARBA00004383"/>
    </source>
</evidence>
<reference evidence="12" key="1">
    <citation type="journal article" date="2005" name="PLoS Biol.">
        <title>New insights into metabolic properties of marine bacteria encoding proteorhodopsins.</title>
        <authorList>
            <person name="Sabehi G."/>
            <person name="Loy A."/>
            <person name="Jung K.H."/>
            <person name="Partha R."/>
            <person name="Spudich J.L."/>
            <person name="Isaacson T."/>
            <person name="Hirschberg J."/>
            <person name="Wagner M."/>
            <person name="Beja O."/>
        </authorList>
    </citation>
    <scope>NUCLEOTIDE SEQUENCE</scope>
</reference>
<keyword evidence="3" id="KW-0813">Transport</keyword>
<evidence type="ECO:0000313" key="12">
    <source>
        <dbReference type="EMBL" id="AAY89984.1"/>
    </source>
</evidence>
<dbReference type="Pfam" id="PF03544">
    <property type="entry name" value="TonB_C"/>
    <property type="match status" value="1"/>
</dbReference>
<keyword evidence="6 10" id="KW-0812">Transmembrane</keyword>
<accession>Q4JN14</accession>
<dbReference type="PANTHER" id="PTHR33446:SF2">
    <property type="entry name" value="PROTEIN TONB"/>
    <property type="match status" value="1"/>
</dbReference>
<protein>
    <submittedName>
        <fullName evidence="12">Predicted membrane protein YPO3918</fullName>
    </submittedName>
</protein>
<keyword evidence="5" id="KW-0997">Cell inner membrane</keyword>
<dbReference type="NCBIfam" id="TIGR01352">
    <property type="entry name" value="tonB_Cterm"/>
    <property type="match status" value="1"/>
</dbReference>
<dbReference type="InterPro" id="IPR051045">
    <property type="entry name" value="TonB-dependent_transducer"/>
</dbReference>
<keyword evidence="8 10" id="KW-1133">Transmembrane helix</keyword>
<comment type="similarity">
    <text evidence="2">Belongs to the TonB family.</text>
</comment>
<keyword evidence="4" id="KW-1003">Cell membrane</keyword>
<comment type="subcellular location">
    <subcellularLocation>
        <location evidence="1">Cell inner membrane</location>
        <topology evidence="1">Single-pass membrane protein</topology>
        <orientation evidence="1">Periplasmic side</orientation>
    </subcellularLocation>
</comment>
<evidence type="ECO:0000256" key="7">
    <source>
        <dbReference type="ARBA" id="ARBA00022927"/>
    </source>
</evidence>
<evidence type="ECO:0000256" key="5">
    <source>
        <dbReference type="ARBA" id="ARBA00022519"/>
    </source>
</evidence>
<keyword evidence="9 10" id="KW-0472">Membrane</keyword>
<dbReference type="PANTHER" id="PTHR33446">
    <property type="entry name" value="PROTEIN TONB-RELATED"/>
    <property type="match status" value="1"/>
</dbReference>
<sequence>MKIILKILNFYRIEMQTDQLNKYILISLLIHMLFFISFKSTFTKQDISQIGEQGMQIQMVLIQDKTDDIQEDESILSEEKEILKEIEQEQQAIFDNRIQGDKAEKIYQSYYGVIRNILDSNKKYPLLSLQRRQEGTPIVEFTILQNGTVTNLVVSSSGYRLLDREAQKIVLKSSPFPPIPDSIGKKSIDLRIPINFNLQR</sequence>
<dbReference type="GO" id="GO:0098797">
    <property type="term" value="C:plasma membrane protein complex"/>
    <property type="evidence" value="ECO:0007669"/>
    <property type="project" value="TreeGrafter"/>
</dbReference>
<proteinExistence type="inferred from homology"/>
<evidence type="ECO:0000256" key="6">
    <source>
        <dbReference type="ARBA" id="ARBA00022692"/>
    </source>
</evidence>
<feature type="domain" description="TonB C-terminal" evidence="11">
    <location>
        <begin position="109"/>
        <end position="200"/>
    </location>
</feature>
<evidence type="ECO:0000259" key="11">
    <source>
        <dbReference type="PROSITE" id="PS52015"/>
    </source>
</evidence>
<dbReference type="GO" id="GO:0031992">
    <property type="term" value="F:energy transducer activity"/>
    <property type="evidence" value="ECO:0007669"/>
    <property type="project" value="TreeGrafter"/>
</dbReference>
<dbReference type="GO" id="GO:0055085">
    <property type="term" value="P:transmembrane transport"/>
    <property type="evidence" value="ECO:0007669"/>
    <property type="project" value="InterPro"/>
</dbReference>
<evidence type="ECO:0000256" key="8">
    <source>
        <dbReference type="ARBA" id="ARBA00022989"/>
    </source>
</evidence>
<dbReference type="GO" id="GO:0015031">
    <property type="term" value="P:protein transport"/>
    <property type="evidence" value="ECO:0007669"/>
    <property type="project" value="UniProtKB-KW"/>
</dbReference>
<keyword evidence="7" id="KW-0653">Protein transport</keyword>
<dbReference type="AlphaFoldDB" id="Q4JN14"/>
<dbReference type="InterPro" id="IPR037682">
    <property type="entry name" value="TonB_C"/>
</dbReference>
<organism evidence="12">
    <name type="scientific">uncultured bacterium BAC13K9BAC</name>
    <dbReference type="NCBI Taxonomy" id="332979"/>
    <lineage>
        <taxon>Bacteria</taxon>
        <taxon>environmental samples</taxon>
    </lineage>
</organism>
<dbReference type="InterPro" id="IPR006260">
    <property type="entry name" value="TonB/TolA_C"/>
</dbReference>
<dbReference type="Gene3D" id="3.30.1150.10">
    <property type="match status" value="1"/>
</dbReference>
<evidence type="ECO:0000256" key="4">
    <source>
        <dbReference type="ARBA" id="ARBA00022475"/>
    </source>
</evidence>
<evidence type="ECO:0000256" key="9">
    <source>
        <dbReference type="ARBA" id="ARBA00023136"/>
    </source>
</evidence>
<dbReference type="EMBL" id="DQ068067">
    <property type="protein sequence ID" value="AAY89984.1"/>
    <property type="molecule type" value="Genomic_DNA"/>
</dbReference>
<evidence type="ECO:0000256" key="3">
    <source>
        <dbReference type="ARBA" id="ARBA00022448"/>
    </source>
</evidence>
<evidence type="ECO:0000256" key="2">
    <source>
        <dbReference type="ARBA" id="ARBA00006555"/>
    </source>
</evidence>